<dbReference type="CDD" id="cd00070">
    <property type="entry name" value="GLECT"/>
    <property type="match status" value="2"/>
</dbReference>
<sequence>MVLRKAIRFASNNIMSVPIVIRSFVAKEFHTNSSDVQKIEKCAQLAWKYRDVPDKYRLEKIAPHHFNHLMDLCRGFFETESLTRATGSTIDNCRSAMEWLISYSIAANQAVTNQSWISYFKGIDMKIRRARISAVITNPVFSPLPNFKETNSPVAFRIVNPVYRDPSTAPFTVPEPPSVLSHQEKILFEPLDEIFNKVWEIYPEDNMIYKGVIVYIDPAHRSSGLFHCMIDYNLNFPEIAEATGANHLVILCTANKSKRWYHEEGYKIIHKMEDGRKVMNARGEMLFLIKMYQSMILLSLLFLPISAIFIPIPPVHYSDILKVKCEALPFRSMYMDRICYFVIDFYLDAAETSEQCSRVLTGARLAPSAPEQVWNYVYANKNECLMEGGSVPKKRAMCMLENRFPQSTAVAAPGPAYISGDQELSARMHTPFRKDFVEAVEPGQTIILKGFITSSAIGFHINLQAGGLNTAETRDSGGNIPFHMGFGLNDGKVILGTLSKGKWNKGETKTHPLRKNAPFDIRIRVHAERFQVFINDKEMYNYKMVIPISSISHLYIYTNEKESYLTYGHLGEKTNPVPQPSGLLTSSDSATSSQGQAIIATKTQTPVSAPFPKKIVTGQALILKGFITTSAINFHINLQVGGLSTNKSRYSGGSIPFHMGFNLHTGKVFVNQKEIGNYKHRLPLEQIDNLYVYTNEHTSYLTSAFLEDRFSSDAISTSFSNGFPVCGEQSCAALRSKYTSRIPIEDCKSLLITGSAKEQSFSIKLISKNGDVALLFSPRFDKKNAVLNSFKNNKWLTEETVSALPIEKNTRFEVSITNEANAFQIFVNGSHFATFDHRMCPYDVNLLDIEGVFDLDIQVKLKMPSDSSFFISITLSFGFIGLVANLTLIWAILFRTPAYFRVYSRILIASTACEFVMIACVMITVTKNGGKVFTRIPFQGKDFPERVHSPISRYLYSRVQEYMYTVTCLLLNFSFLYRLRILEAEVNIKRLEYGVTIIIAAIIIVNSPIVAFYHHAETRNDPLVEQYRHGKGVGTEIAIGIVNYTDLFSLLTVNFSMLTSFIPFIASAIMRRMIIRKLNAMTVKMSIATKAQHDMLVKICNMQNIISAFSNLYIILPYRR</sequence>
<dbReference type="PANTHER" id="PTHR11346">
    <property type="entry name" value="GALECTIN"/>
    <property type="match status" value="1"/>
</dbReference>
<dbReference type="InterPro" id="IPR001079">
    <property type="entry name" value="Galectin_CRD"/>
</dbReference>
<dbReference type="InterPro" id="IPR013320">
    <property type="entry name" value="ConA-like_dom_sf"/>
</dbReference>
<dbReference type="PROSITE" id="PS51304">
    <property type="entry name" value="GALECTIN"/>
    <property type="match status" value="2"/>
</dbReference>
<dbReference type="AlphaFoldDB" id="A0A2A6CN31"/>
<dbReference type="SUPFAM" id="SSF49899">
    <property type="entry name" value="Concanavalin A-like lectins/glucanases"/>
    <property type="match status" value="3"/>
</dbReference>
<accession>A0A8R1YY60</accession>
<dbReference type="Gene3D" id="2.60.120.200">
    <property type="match status" value="3"/>
</dbReference>
<dbReference type="Pfam" id="PF10317">
    <property type="entry name" value="7TM_GPCR_Srd"/>
    <property type="match status" value="1"/>
</dbReference>
<gene>
    <name evidence="2" type="primary">WBGene00279252</name>
</gene>
<dbReference type="InterPro" id="IPR019421">
    <property type="entry name" value="7TM_GPCR_serpentine_rcpt_Srd"/>
</dbReference>
<dbReference type="Proteomes" id="UP000005239">
    <property type="component" value="Unassembled WGS sequence"/>
</dbReference>
<dbReference type="Gene3D" id="3.40.630.30">
    <property type="match status" value="1"/>
</dbReference>
<dbReference type="SMART" id="SM00908">
    <property type="entry name" value="Gal-bind_lectin"/>
    <property type="match status" value="3"/>
</dbReference>
<protein>
    <submittedName>
        <fullName evidence="2">G protein-coupled receptor</fullName>
    </submittedName>
</protein>
<keyword evidence="1" id="KW-0430">Lectin</keyword>
<dbReference type="InterPro" id="IPR044156">
    <property type="entry name" value="Galectin-like"/>
</dbReference>
<evidence type="ECO:0000313" key="2">
    <source>
        <dbReference type="EnsemblMetazoa" id="PPA40883.1"/>
    </source>
</evidence>
<keyword evidence="3" id="KW-1185">Reference proteome</keyword>
<evidence type="ECO:0000256" key="1">
    <source>
        <dbReference type="ARBA" id="ARBA00022734"/>
    </source>
</evidence>
<proteinExistence type="predicted"/>
<dbReference type="GO" id="GO:0030246">
    <property type="term" value="F:carbohydrate binding"/>
    <property type="evidence" value="ECO:0000318"/>
    <property type="project" value="GO_Central"/>
</dbReference>
<dbReference type="GO" id="GO:0016936">
    <property type="term" value="F:galactoside binding"/>
    <property type="evidence" value="ECO:0000318"/>
    <property type="project" value="GO_Central"/>
</dbReference>
<evidence type="ECO:0000313" key="3">
    <source>
        <dbReference type="Proteomes" id="UP000005239"/>
    </source>
</evidence>
<organism evidence="2 3">
    <name type="scientific">Pristionchus pacificus</name>
    <name type="common">Parasitic nematode worm</name>
    <dbReference type="NCBI Taxonomy" id="54126"/>
    <lineage>
        <taxon>Eukaryota</taxon>
        <taxon>Metazoa</taxon>
        <taxon>Ecdysozoa</taxon>
        <taxon>Nematoda</taxon>
        <taxon>Chromadorea</taxon>
        <taxon>Rhabditida</taxon>
        <taxon>Rhabditina</taxon>
        <taxon>Diplogasteromorpha</taxon>
        <taxon>Diplogasteroidea</taxon>
        <taxon>Neodiplogasteridae</taxon>
        <taxon>Pristionchus</taxon>
    </lineage>
</organism>
<accession>A0A2A6CN31</accession>
<dbReference type="SMART" id="SM00276">
    <property type="entry name" value="GLECT"/>
    <property type="match status" value="2"/>
</dbReference>
<dbReference type="PANTHER" id="PTHR11346:SF176">
    <property type="entry name" value="32 KDA BETA-GALACTOSIDE-BINDING LECTIN LEC-3"/>
    <property type="match status" value="1"/>
</dbReference>
<dbReference type="EnsemblMetazoa" id="PPA40883.1">
    <property type="protein sequence ID" value="PPA40883.1"/>
    <property type="gene ID" value="WBGene00279252"/>
</dbReference>
<dbReference type="Pfam" id="PF00337">
    <property type="entry name" value="Gal-bind_lectin"/>
    <property type="match status" value="2"/>
</dbReference>
<reference evidence="3" key="1">
    <citation type="journal article" date="2008" name="Nat. Genet.">
        <title>The Pristionchus pacificus genome provides a unique perspective on nematode lifestyle and parasitism.</title>
        <authorList>
            <person name="Dieterich C."/>
            <person name="Clifton S.W."/>
            <person name="Schuster L.N."/>
            <person name="Chinwalla A."/>
            <person name="Delehaunty K."/>
            <person name="Dinkelacker I."/>
            <person name="Fulton L."/>
            <person name="Fulton R."/>
            <person name="Godfrey J."/>
            <person name="Minx P."/>
            <person name="Mitreva M."/>
            <person name="Roeseler W."/>
            <person name="Tian H."/>
            <person name="Witte H."/>
            <person name="Yang S.P."/>
            <person name="Wilson R.K."/>
            <person name="Sommer R.J."/>
        </authorList>
    </citation>
    <scope>NUCLEOTIDE SEQUENCE [LARGE SCALE GENOMIC DNA]</scope>
    <source>
        <strain evidence="3">PS312</strain>
    </source>
</reference>
<name>A0A2A6CN31_PRIPA</name>
<reference evidence="2" key="2">
    <citation type="submission" date="2022-06" db="UniProtKB">
        <authorList>
            <consortium name="EnsemblMetazoa"/>
        </authorList>
    </citation>
    <scope>IDENTIFICATION</scope>
    <source>
        <strain evidence="2">PS312</strain>
    </source>
</reference>